<dbReference type="SUPFAM" id="SSF47336">
    <property type="entry name" value="ACP-like"/>
    <property type="match status" value="1"/>
</dbReference>
<gene>
    <name evidence="2" type="ORF">CLV67_14812</name>
</gene>
<evidence type="ECO:0000313" key="3">
    <source>
        <dbReference type="Proteomes" id="UP000239415"/>
    </source>
</evidence>
<keyword evidence="3" id="KW-1185">Reference proteome</keyword>
<dbReference type="Pfam" id="PF00550">
    <property type="entry name" value="PP-binding"/>
    <property type="match status" value="1"/>
</dbReference>
<evidence type="ECO:0000259" key="1">
    <source>
        <dbReference type="PROSITE" id="PS50075"/>
    </source>
</evidence>
<evidence type="ECO:0000313" key="2">
    <source>
        <dbReference type="EMBL" id="PRX04378.1"/>
    </source>
</evidence>
<dbReference type="OrthoDB" id="4228143at2"/>
<reference evidence="2 3" key="1">
    <citation type="submission" date="2018-03" db="EMBL/GenBank/DDBJ databases">
        <title>Genomic Encyclopedia of Archaeal and Bacterial Type Strains, Phase II (KMG-II): from individual species to whole genera.</title>
        <authorList>
            <person name="Goeker M."/>
        </authorList>
    </citation>
    <scope>NUCLEOTIDE SEQUENCE [LARGE SCALE GENOMIC DNA]</scope>
    <source>
        <strain evidence="2 3">DSM 43146</strain>
    </source>
</reference>
<sequence length="79" mass="8539">MTETATRLHTLIADQCDVPAAGLTPGTFFTDLPGWSSLTALRLLGDVEETFGIRLDLRRYLAITTVGELTETVTAEAGR</sequence>
<organism evidence="2 3">
    <name type="scientific">Actinoplanes italicus</name>
    <dbReference type="NCBI Taxonomy" id="113567"/>
    <lineage>
        <taxon>Bacteria</taxon>
        <taxon>Bacillati</taxon>
        <taxon>Actinomycetota</taxon>
        <taxon>Actinomycetes</taxon>
        <taxon>Micromonosporales</taxon>
        <taxon>Micromonosporaceae</taxon>
        <taxon>Actinoplanes</taxon>
    </lineage>
</organism>
<protein>
    <submittedName>
        <fullName evidence="2">Acyl carrier protein</fullName>
    </submittedName>
</protein>
<accession>A0A2T0JA16</accession>
<dbReference type="Gene3D" id="1.10.1200.10">
    <property type="entry name" value="ACP-like"/>
    <property type="match status" value="1"/>
</dbReference>
<dbReference type="EMBL" id="PVMZ01000048">
    <property type="protein sequence ID" value="PRX04378.1"/>
    <property type="molecule type" value="Genomic_DNA"/>
</dbReference>
<proteinExistence type="predicted"/>
<dbReference type="InterPro" id="IPR009081">
    <property type="entry name" value="PP-bd_ACP"/>
</dbReference>
<dbReference type="RefSeq" id="WP_106331160.1">
    <property type="nucleotide sequence ID" value="NZ_BOMO01000193.1"/>
</dbReference>
<dbReference type="PROSITE" id="PS50075">
    <property type="entry name" value="CARRIER"/>
    <property type="match status" value="1"/>
</dbReference>
<feature type="domain" description="Carrier" evidence="1">
    <location>
        <begin position="2"/>
        <end position="77"/>
    </location>
</feature>
<name>A0A2T0JA16_9ACTN</name>
<dbReference type="InterPro" id="IPR036736">
    <property type="entry name" value="ACP-like_sf"/>
</dbReference>
<comment type="caution">
    <text evidence="2">The sequence shown here is derived from an EMBL/GenBank/DDBJ whole genome shotgun (WGS) entry which is preliminary data.</text>
</comment>
<dbReference type="Proteomes" id="UP000239415">
    <property type="component" value="Unassembled WGS sequence"/>
</dbReference>
<dbReference type="AlphaFoldDB" id="A0A2T0JA16"/>